<organism evidence="10 11">
    <name type="scientific">Striga hermonthica</name>
    <name type="common">Purple witchweed</name>
    <name type="synonym">Buchnera hermonthica</name>
    <dbReference type="NCBI Taxonomy" id="68872"/>
    <lineage>
        <taxon>Eukaryota</taxon>
        <taxon>Viridiplantae</taxon>
        <taxon>Streptophyta</taxon>
        <taxon>Embryophyta</taxon>
        <taxon>Tracheophyta</taxon>
        <taxon>Spermatophyta</taxon>
        <taxon>Magnoliopsida</taxon>
        <taxon>eudicotyledons</taxon>
        <taxon>Gunneridae</taxon>
        <taxon>Pentapetalae</taxon>
        <taxon>asterids</taxon>
        <taxon>lamiids</taxon>
        <taxon>Lamiales</taxon>
        <taxon>Orobanchaceae</taxon>
        <taxon>Buchnereae</taxon>
        <taxon>Striga</taxon>
    </lineage>
</organism>
<dbReference type="GO" id="GO:0005975">
    <property type="term" value="P:carbohydrate metabolic process"/>
    <property type="evidence" value="ECO:0007669"/>
    <property type="project" value="InterPro"/>
</dbReference>
<keyword evidence="6 8" id="KW-0326">Glycosidase</keyword>
<keyword evidence="5 8" id="KW-0378">Hydrolase</keyword>
<accession>A0A9N7RDC1</accession>
<sequence length="310" mass="33827">MDVNCFFSLFATLVWLFCISNVNGQNNNHFKVTDYGAIADGRTDCSKAFLAAWRDACASYGGVIEVPKKTFVVSGASFNGPCNGPTFFMNKGVILASPGAHYKDFWISFYEVNGLTIRGGGTFDGNGPTAWRFHKSRPTSIYIAKCNNLNIRDIVSLNSKMFHFHIVVNCTLINTTNGLRIKTWAPSTVSTTVSDIVFQDVKISNVRNPIIIDQYYCQQGSCSHARESSIKINGVKYINVKGTSASPVGVNLQCSRSRPCQNLEFQGVRLTLGGGKSTAAVCSSAHFQYIDPSNVPSKCVSPQAYDGMIS</sequence>
<dbReference type="GO" id="GO:0071555">
    <property type="term" value="P:cell wall organization"/>
    <property type="evidence" value="ECO:0007669"/>
    <property type="project" value="UniProtKB-KW"/>
</dbReference>
<keyword evidence="9" id="KW-0732">Signal</keyword>
<evidence type="ECO:0000256" key="2">
    <source>
        <dbReference type="ARBA" id="ARBA00008834"/>
    </source>
</evidence>
<dbReference type="OrthoDB" id="187139at2759"/>
<evidence type="ECO:0000256" key="9">
    <source>
        <dbReference type="SAM" id="SignalP"/>
    </source>
</evidence>
<evidence type="ECO:0000256" key="5">
    <source>
        <dbReference type="ARBA" id="ARBA00022801"/>
    </source>
</evidence>
<comment type="similarity">
    <text evidence="2 8">Belongs to the glycosyl hydrolase 28 family.</text>
</comment>
<evidence type="ECO:0008006" key="12">
    <source>
        <dbReference type="Google" id="ProtNLM"/>
    </source>
</evidence>
<evidence type="ECO:0000256" key="4">
    <source>
        <dbReference type="ARBA" id="ARBA00022525"/>
    </source>
</evidence>
<evidence type="ECO:0000256" key="1">
    <source>
        <dbReference type="ARBA" id="ARBA00004191"/>
    </source>
</evidence>
<dbReference type="InterPro" id="IPR000743">
    <property type="entry name" value="Glyco_hydro_28"/>
</dbReference>
<evidence type="ECO:0000313" key="10">
    <source>
        <dbReference type="EMBL" id="CAA0826864.1"/>
    </source>
</evidence>
<dbReference type="InterPro" id="IPR011050">
    <property type="entry name" value="Pectin_lyase_fold/virulence"/>
</dbReference>
<evidence type="ECO:0000256" key="6">
    <source>
        <dbReference type="ARBA" id="ARBA00023295"/>
    </source>
</evidence>
<evidence type="ECO:0000256" key="8">
    <source>
        <dbReference type="RuleBase" id="RU361169"/>
    </source>
</evidence>
<gene>
    <name evidence="10" type="ORF">SHERM_02058</name>
</gene>
<protein>
    <recommendedName>
        <fullName evidence="12">Polygalacturonase</fullName>
    </recommendedName>
</protein>
<evidence type="ECO:0000256" key="3">
    <source>
        <dbReference type="ARBA" id="ARBA00022512"/>
    </source>
</evidence>
<dbReference type="EMBL" id="CACSLK010027624">
    <property type="protein sequence ID" value="CAA0826864.1"/>
    <property type="molecule type" value="Genomic_DNA"/>
</dbReference>
<comment type="subcellular location">
    <subcellularLocation>
        <location evidence="1">Secreted</location>
        <location evidence="1">Cell wall</location>
    </subcellularLocation>
</comment>
<reference evidence="10" key="1">
    <citation type="submission" date="2019-12" db="EMBL/GenBank/DDBJ databases">
        <authorList>
            <person name="Scholes J."/>
        </authorList>
    </citation>
    <scope>NUCLEOTIDE SEQUENCE</scope>
</reference>
<dbReference type="GO" id="GO:0004650">
    <property type="term" value="F:polygalacturonase activity"/>
    <property type="evidence" value="ECO:0007669"/>
    <property type="project" value="InterPro"/>
</dbReference>
<comment type="caution">
    <text evidence="10">The sequence shown here is derived from an EMBL/GenBank/DDBJ whole genome shotgun (WGS) entry which is preliminary data.</text>
</comment>
<name>A0A9N7RDC1_STRHE</name>
<dbReference type="Pfam" id="PF00295">
    <property type="entry name" value="Glyco_hydro_28"/>
    <property type="match status" value="2"/>
</dbReference>
<keyword evidence="3" id="KW-0134">Cell wall</keyword>
<dbReference type="AlphaFoldDB" id="A0A9N7RDC1"/>
<feature type="signal peptide" evidence="9">
    <location>
        <begin position="1"/>
        <end position="24"/>
    </location>
</feature>
<dbReference type="Gene3D" id="2.160.20.10">
    <property type="entry name" value="Single-stranded right-handed beta-helix, Pectin lyase-like"/>
    <property type="match status" value="2"/>
</dbReference>
<dbReference type="Proteomes" id="UP001153555">
    <property type="component" value="Unassembled WGS sequence"/>
</dbReference>
<feature type="chain" id="PRO_5040370111" description="Polygalacturonase" evidence="9">
    <location>
        <begin position="25"/>
        <end position="310"/>
    </location>
</feature>
<evidence type="ECO:0000256" key="7">
    <source>
        <dbReference type="ARBA" id="ARBA00023316"/>
    </source>
</evidence>
<proteinExistence type="inferred from homology"/>
<keyword evidence="7" id="KW-0961">Cell wall biogenesis/degradation</keyword>
<dbReference type="SUPFAM" id="SSF51126">
    <property type="entry name" value="Pectin lyase-like"/>
    <property type="match status" value="1"/>
</dbReference>
<dbReference type="PANTHER" id="PTHR31375">
    <property type="match status" value="1"/>
</dbReference>
<dbReference type="InterPro" id="IPR012334">
    <property type="entry name" value="Pectin_lyas_fold"/>
</dbReference>
<evidence type="ECO:0000313" key="11">
    <source>
        <dbReference type="Proteomes" id="UP001153555"/>
    </source>
</evidence>
<keyword evidence="4" id="KW-0964">Secreted</keyword>
<keyword evidence="11" id="KW-1185">Reference proteome</keyword>